<dbReference type="EMBL" id="CADCTI010000072">
    <property type="protein sequence ID" value="CAA9224125.1"/>
    <property type="molecule type" value="Genomic_DNA"/>
</dbReference>
<evidence type="ECO:0000313" key="2">
    <source>
        <dbReference type="EMBL" id="CAA9224125.1"/>
    </source>
</evidence>
<gene>
    <name evidence="2" type="ORF">AVDCRST_MAG57-795</name>
</gene>
<name>A0A6J4HIJ4_9ACTN</name>
<feature type="compositionally biased region" description="Basic and acidic residues" evidence="1">
    <location>
        <begin position="18"/>
        <end position="40"/>
    </location>
</feature>
<feature type="non-terminal residue" evidence="2">
    <location>
        <position position="212"/>
    </location>
</feature>
<protein>
    <submittedName>
        <fullName evidence="2">Uncharacterized protein</fullName>
    </submittedName>
</protein>
<reference evidence="2" key="1">
    <citation type="submission" date="2020-02" db="EMBL/GenBank/DDBJ databases">
        <authorList>
            <person name="Meier V. D."/>
        </authorList>
    </citation>
    <scope>NUCLEOTIDE SEQUENCE</scope>
    <source>
        <strain evidence="2">AVDCRST_MAG57</strain>
    </source>
</reference>
<feature type="compositionally biased region" description="Basic and acidic residues" evidence="1">
    <location>
        <begin position="108"/>
        <end position="117"/>
    </location>
</feature>
<feature type="compositionally biased region" description="Basic residues" evidence="1">
    <location>
        <begin position="160"/>
        <end position="170"/>
    </location>
</feature>
<feature type="region of interest" description="Disordered" evidence="1">
    <location>
        <begin position="147"/>
        <end position="212"/>
    </location>
</feature>
<feature type="region of interest" description="Disordered" evidence="1">
    <location>
        <begin position="1"/>
        <end position="129"/>
    </location>
</feature>
<evidence type="ECO:0000256" key="1">
    <source>
        <dbReference type="SAM" id="MobiDB-lite"/>
    </source>
</evidence>
<accession>A0A6J4HIJ4</accession>
<sequence>ADHPADRRATGRAGRPAGRADRGGPARAAPDPRRSGDLRQRLRHAPAPDLGRGRRGAGPRPLPGGAWVGRRRRSGTHGLRDPARRRRRTRPGGNAGRDVVPGGGAPGQREHPPRLDALRPPVVGHHGQCRGQVAAARALLRGLRVRPGQAADRWAEHPIPGRHRPARRPPRGGDPARCEAGGRHLPRLRRLQRDRRRMGRGEGRPGSAPAGI</sequence>
<feature type="non-terminal residue" evidence="2">
    <location>
        <position position="1"/>
    </location>
</feature>
<proteinExistence type="predicted"/>
<feature type="compositionally biased region" description="Basic residues" evidence="1">
    <location>
        <begin position="184"/>
        <end position="198"/>
    </location>
</feature>
<organism evidence="2">
    <name type="scientific">uncultured Blastococcus sp</name>
    <dbReference type="NCBI Taxonomy" id="217144"/>
    <lineage>
        <taxon>Bacteria</taxon>
        <taxon>Bacillati</taxon>
        <taxon>Actinomycetota</taxon>
        <taxon>Actinomycetes</taxon>
        <taxon>Geodermatophilales</taxon>
        <taxon>Geodermatophilaceae</taxon>
        <taxon>Blastococcus</taxon>
        <taxon>environmental samples</taxon>
    </lineage>
</organism>
<dbReference type="AlphaFoldDB" id="A0A6J4HIJ4"/>